<name>A0A379PMF2_PSEPU</name>
<protein>
    <submittedName>
        <fullName evidence="7">Fimbrial protein-like protein</fullName>
    </submittedName>
</protein>
<proteinExistence type="inferred from homology"/>
<dbReference type="Pfam" id="PF00419">
    <property type="entry name" value="Fimbrial"/>
    <property type="match status" value="1"/>
</dbReference>
<dbReference type="InterPro" id="IPR050263">
    <property type="entry name" value="Bact_Fimbrial_Adh_Pro"/>
</dbReference>
<evidence type="ECO:0000256" key="2">
    <source>
        <dbReference type="ARBA" id="ARBA00006671"/>
    </source>
</evidence>
<dbReference type="Proteomes" id="UP000254602">
    <property type="component" value="Unassembled WGS sequence"/>
</dbReference>
<evidence type="ECO:0000259" key="6">
    <source>
        <dbReference type="Pfam" id="PF00419"/>
    </source>
</evidence>
<sequence length="179" mass="18729">MKKTLLMLALGMASSNVFAAPETGQINFYGTVYGGGTCPIEVVNPGGSVIPRVSLGNFTTKYFSASGTVTPDVAFALRVTPSATCTIAPGAKTKITFTPLHGVVGTNLYGIRGGGATGLGLVIKDQARTKINPNAESKEYDLYETRPTDLMFYAAYESFAATVSEGLAEAEVSFVVNLP</sequence>
<accession>A0A379PMF2</accession>
<dbReference type="Gene3D" id="2.60.40.1090">
    <property type="entry name" value="Fimbrial-type adhesion domain"/>
    <property type="match status" value="1"/>
</dbReference>
<dbReference type="PANTHER" id="PTHR33420:SF3">
    <property type="entry name" value="FIMBRIAL SUBUNIT ELFA"/>
    <property type="match status" value="1"/>
</dbReference>
<feature type="chain" id="PRO_5016771925" evidence="5">
    <location>
        <begin position="20"/>
        <end position="179"/>
    </location>
</feature>
<gene>
    <name evidence="7" type="ORF">NCTC7914_04919</name>
</gene>
<dbReference type="InterPro" id="IPR036937">
    <property type="entry name" value="Adhesion_dom_fimbrial_sf"/>
</dbReference>
<keyword evidence="4" id="KW-0281">Fimbrium</keyword>
<dbReference type="SUPFAM" id="SSF49401">
    <property type="entry name" value="Bacterial adhesins"/>
    <property type="match status" value="1"/>
</dbReference>
<dbReference type="PANTHER" id="PTHR33420">
    <property type="entry name" value="FIMBRIAL SUBUNIT ELFA-RELATED"/>
    <property type="match status" value="1"/>
</dbReference>
<organism evidence="7 8">
    <name type="scientific">Pseudomonas putida</name>
    <name type="common">Arthrobacter siderocapsulatus</name>
    <dbReference type="NCBI Taxonomy" id="303"/>
    <lineage>
        <taxon>Bacteria</taxon>
        <taxon>Pseudomonadati</taxon>
        <taxon>Pseudomonadota</taxon>
        <taxon>Gammaproteobacteria</taxon>
        <taxon>Pseudomonadales</taxon>
        <taxon>Pseudomonadaceae</taxon>
        <taxon>Pseudomonas</taxon>
    </lineage>
</organism>
<comment type="similarity">
    <text evidence="2">Belongs to the fimbrial protein family.</text>
</comment>
<comment type="subcellular location">
    <subcellularLocation>
        <location evidence="1">Fimbrium</location>
    </subcellularLocation>
</comment>
<evidence type="ECO:0000256" key="5">
    <source>
        <dbReference type="SAM" id="SignalP"/>
    </source>
</evidence>
<reference evidence="7 8" key="1">
    <citation type="submission" date="2018-06" db="EMBL/GenBank/DDBJ databases">
        <authorList>
            <consortium name="Pathogen Informatics"/>
            <person name="Doyle S."/>
        </authorList>
    </citation>
    <scope>NUCLEOTIDE SEQUENCE [LARGE SCALE GENOMIC DNA]</scope>
    <source>
        <strain evidence="7 8">NCTC7914</strain>
    </source>
</reference>
<evidence type="ECO:0000256" key="3">
    <source>
        <dbReference type="ARBA" id="ARBA00022729"/>
    </source>
</evidence>
<dbReference type="InterPro" id="IPR008966">
    <property type="entry name" value="Adhesion_dom_sf"/>
</dbReference>
<dbReference type="GO" id="GO:0043709">
    <property type="term" value="P:cell adhesion involved in single-species biofilm formation"/>
    <property type="evidence" value="ECO:0007669"/>
    <property type="project" value="TreeGrafter"/>
</dbReference>
<keyword evidence="3 5" id="KW-0732">Signal</keyword>
<evidence type="ECO:0000256" key="4">
    <source>
        <dbReference type="ARBA" id="ARBA00023263"/>
    </source>
</evidence>
<dbReference type="AlphaFoldDB" id="A0A379PMF2"/>
<evidence type="ECO:0000313" key="7">
    <source>
        <dbReference type="EMBL" id="SUF08890.1"/>
    </source>
</evidence>
<feature type="domain" description="Fimbrial-type adhesion" evidence="6">
    <location>
        <begin position="26"/>
        <end position="177"/>
    </location>
</feature>
<feature type="signal peptide" evidence="5">
    <location>
        <begin position="1"/>
        <end position="19"/>
    </location>
</feature>
<dbReference type="InterPro" id="IPR000259">
    <property type="entry name" value="Adhesion_dom_fimbrial"/>
</dbReference>
<dbReference type="EMBL" id="UGUY01000002">
    <property type="protein sequence ID" value="SUF08890.1"/>
    <property type="molecule type" value="Genomic_DNA"/>
</dbReference>
<evidence type="ECO:0000256" key="1">
    <source>
        <dbReference type="ARBA" id="ARBA00004561"/>
    </source>
</evidence>
<dbReference type="RefSeq" id="WP_115275608.1">
    <property type="nucleotide sequence ID" value="NZ_JABTYF010000006.1"/>
</dbReference>
<evidence type="ECO:0000313" key="8">
    <source>
        <dbReference type="Proteomes" id="UP000254602"/>
    </source>
</evidence>
<dbReference type="GO" id="GO:0009289">
    <property type="term" value="C:pilus"/>
    <property type="evidence" value="ECO:0007669"/>
    <property type="project" value="UniProtKB-SubCell"/>
</dbReference>